<dbReference type="Proteomes" id="UP000037069">
    <property type="component" value="Unassembled WGS sequence"/>
</dbReference>
<evidence type="ECO:0000256" key="1">
    <source>
        <dbReference type="ARBA" id="ARBA00004611"/>
    </source>
</evidence>
<organism evidence="11 12">
    <name type="scientific">Lucilia cuprina</name>
    <name type="common">Green bottle fly</name>
    <name type="synonym">Australian sheep blowfly</name>
    <dbReference type="NCBI Taxonomy" id="7375"/>
    <lineage>
        <taxon>Eukaryota</taxon>
        <taxon>Metazoa</taxon>
        <taxon>Ecdysozoa</taxon>
        <taxon>Arthropoda</taxon>
        <taxon>Hexapoda</taxon>
        <taxon>Insecta</taxon>
        <taxon>Pterygota</taxon>
        <taxon>Neoptera</taxon>
        <taxon>Endopterygota</taxon>
        <taxon>Diptera</taxon>
        <taxon>Brachycera</taxon>
        <taxon>Muscomorpha</taxon>
        <taxon>Oestroidea</taxon>
        <taxon>Calliphoridae</taxon>
        <taxon>Luciliinae</taxon>
        <taxon>Lucilia</taxon>
    </lineage>
</organism>
<keyword evidence="4" id="KW-0282">Flagellum</keyword>
<evidence type="ECO:0000313" key="11">
    <source>
        <dbReference type="EMBL" id="KNC34142.1"/>
    </source>
</evidence>
<evidence type="ECO:0000256" key="9">
    <source>
        <dbReference type="ARBA" id="ARBA00038319"/>
    </source>
</evidence>
<proteinExistence type="inferred from homology"/>
<evidence type="ECO:0000256" key="6">
    <source>
        <dbReference type="ARBA" id="ARBA00023212"/>
    </source>
</evidence>
<evidence type="ECO:0000256" key="3">
    <source>
        <dbReference type="ARBA" id="ARBA00022794"/>
    </source>
</evidence>
<keyword evidence="6" id="KW-0206">Cytoskeleton</keyword>
<dbReference type="GO" id="GO:0060091">
    <property type="term" value="C:kinocilium"/>
    <property type="evidence" value="ECO:0007669"/>
    <property type="project" value="UniProtKB-SubCell"/>
</dbReference>
<dbReference type="AlphaFoldDB" id="A0A0L0CPN4"/>
<dbReference type="GO" id="GO:0005930">
    <property type="term" value="C:axoneme"/>
    <property type="evidence" value="ECO:0007669"/>
    <property type="project" value="TreeGrafter"/>
</dbReference>
<comment type="caution">
    <text evidence="11">The sequence shown here is derived from an EMBL/GenBank/DDBJ whole genome shotgun (WGS) entry which is preliminary data.</text>
</comment>
<evidence type="ECO:0000313" key="12">
    <source>
        <dbReference type="Proteomes" id="UP000037069"/>
    </source>
</evidence>
<sequence>MNVEYFQEGLDNLMYSGIKLSPEQKILIGNSLIVLQNENRYAGIYFWGRIDGTAKDYYIAFGYTRDCLRDRKYFFSIDGYQWLMLPFVHNPKTFQATIVCRQPFSGDPSLITTVKLDPLFDIDANQIISASLPEEISLKEEERLAAIVFIITEECAICPRGSLYKLTDGCVVPNQMFRGLNDLQCEDLSYYQIYRLPRNDLKMNLSKRSDYNYPIDFLDSIECVTPKGQAFSLNLQQNESLVIIKSCIWLGMTFFHKINSSKHGFLYIGDGKKNYDLLFMF</sequence>
<evidence type="ECO:0000256" key="2">
    <source>
        <dbReference type="ARBA" id="ARBA00022490"/>
    </source>
</evidence>
<accession>A0A0L0CPN4</accession>
<dbReference type="InterPro" id="IPR055316">
    <property type="entry name" value="RSP9"/>
</dbReference>
<keyword evidence="2" id="KW-0963">Cytoplasm</keyword>
<evidence type="ECO:0000256" key="5">
    <source>
        <dbReference type="ARBA" id="ARBA00023069"/>
    </source>
</evidence>
<evidence type="ECO:0000256" key="4">
    <source>
        <dbReference type="ARBA" id="ARBA00022846"/>
    </source>
</evidence>
<gene>
    <name evidence="11" type="ORF">FF38_08313</name>
</gene>
<keyword evidence="5" id="KW-0969">Cilium</keyword>
<dbReference type="PANTHER" id="PTHR22069">
    <property type="entry name" value="MITOCHONDRIAL RIBOSOMAL PROTEIN S18"/>
    <property type="match status" value="1"/>
</dbReference>
<dbReference type="GO" id="GO:0060294">
    <property type="term" value="P:cilium movement involved in cell motility"/>
    <property type="evidence" value="ECO:0007669"/>
    <property type="project" value="TreeGrafter"/>
</dbReference>
<evidence type="ECO:0000256" key="7">
    <source>
        <dbReference type="ARBA" id="ARBA00023273"/>
    </source>
</evidence>
<name>A0A0L0CPN4_LUCCU</name>
<dbReference type="EMBL" id="JRES01000096">
    <property type="protein sequence ID" value="KNC34142.1"/>
    <property type="molecule type" value="Genomic_DNA"/>
</dbReference>
<protein>
    <recommendedName>
        <fullName evidence="10">Radial spoke head protein 9 homolog</fullName>
    </recommendedName>
</protein>
<dbReference type="OMA" id="TFYHVPN"/>
<evidence type="ECO:0000256" key="8">
    <source>
        <dbReference type="ARBA" id="ARBA00037822"/>
    </source>
</evidence>
<dbReference type="PANTHER" id="PTHR22069:SF0">
    <property type="entry name" value="RADIAL SPOKE HEAD PROTEIN 9 HOMOLOG"/>
    <property type="match status" value="1"/>
</dbReference>
<keyword evidence="3" id="KW-0970">Cilium biogenesis/degradation</keyword>
<evidence type="ECO:0000256" key="10">
    <source>
        <dbReference type="ARBA" id="ARBA00041080"/>
    </source>
</evidence>
<reference evidence="11 12" key="1">
    <citation type="journal article" date="2015" name="Nat. Commun.">
        <title>Lucilia cuprina genome unlocks parasitic fly biology to underpin future interventions.</title>
        <authorList>
            <person name="Anstead C.A."/>
            <person name="Korhonen P.K."/>
            <person name="Young N.D."/>
            <person name="Hall R.S."/>
            <person name="Jex A.R."/>
            <person name="Murali S.C."/>
            <person name="Hughes D.S."/>
            <person name="Lee S.F."/>
            <person name="Perry T."/>
            <person name="Stroehlein A.J."/>
            <person name="Ansell B.R."/>
            <person name="Breugelmans B."/>
            <person name="Hofmann A."/>
            <person name="Qu J."/>
            <person name="Dugan S."/>
            <person name="Lee S.L."/>
            <person name="Chao H."/>
            <person name="Dinh H."/>
            <person name="Han Y."/>
            <person name="Doddapaneni H.V."/>
            <person name="Worley K.C."/>
            <person name="Muzny D.M."/>
            <person name="Ioannidis P."/>
            <person name="Waterhouse R.M."/>
            <person name="Zdobnov E.M."/>
            <person name="James P.J."/>
            <person name="Bagnall N.H."/>
            <person name="Kotze A.C."/>
            <person name="Gibbs R.A."/>
            <person name="Richards S."/>
            <person name="Batterham P."/>
            <person name="Gasser R.B."/>
        </authorList>
    </citation>
    <scope>NUCLEOTIDE SEQUENCE [LARGE SCALE GENOMIC DNA]</scope>
    <source>
        <strain evidence="11 12">LS</strain>
        <tissue evidence="11">Full body</tissue>
    </source>
</reference>
<keyword evidence="7" id="KW-0966">Cell projection</keyword>
<dbReference type="GO" id="GO:0035082">
    <property type="term" value="P:axoneme assembly"/>
    <property type="evidence" value="ECO:0007669"/>
    <property type="project" value="InterPro"/>
</dbReference>
<comment type="subcellular location">
    <subcellularLocation>
        <location evidence="8">Cell projection</location>
        <location evidence="8">Kinocilium</location>
    </subcellularLocation>
    <subcellularLocation>
        <location evidence="1">Cytoplasm</location>
        <location evidence="1">Cytoskeleton</location>
        <location evidence="1">Flagellum axoneme</location>
    </subcellularLocation>
</comment>
<keyword evidence="12" id="KW-1185">Reference proteome</keyword>
<dbReference type="OrthoDB" id="10258956at2759"/>
<dbReference type="GO" id="GO:0044458">
    <property type="term" value="P:motile cilium assembly"/>
    <property type="evidence" value="ECO:0007669"/>
    <property type="project" value="TreeGrafter"/>
</dbReference>
<dbReference type="STRING" id="7375.A0A0L0CPN4"/>
<comment type="similarity">
    <text evidence="9">Belongs to the flagellar radial spoke RSP9 family.</text>
</comment>